<evidence type="ECO:0000256" key="1">
    <source>
        <dbReference type="ARBA" id="ARBA00004383"/>
    </source>
</evidence>
<evidence type="ECO:0000256" key="7">
    <source>
        <dbReference type="ARBA" id="ARBA00022927"/>
    </source>
</evidence>
<gene>
    <name evidence="13" type="ORF">PQQ63_09975</name>
</gene>
<keyword evidence="6" id="KW-0812">Transmembrane</keyword>
<feature type="region of interest" description="Disordered" evidence="11">
    <location>
        <begin position="1"/>
        <end position="76"/>
    </location>
</feature>
<dbReference type="InterPro" id="IPR037682">
    <property type="entry name" value="TonB_C"/>
</dbReference>
<dbReference type="InterPro" id="IPR051045">
    <property type="entry name" value="TonB-dependent_transducer"/>
</dbReference>
<dbReference type="Proteomes" id="UP001629432">
    <property type="component" value="Unassembled WGS sequence"/>
</dbReference>
<protein>
    <recommendedName>
        <fullName evidence="10">Protein TonB</fullName>
    </recommendedName>
</protein>
<evidence type="ECO:0000256" key="5">
    <source>
        <dbReference type="ARBA" id="ARBA00022519"/>
    </source>
</evidence>
<dbReference type="SUPFAM" id="SSF74653">
    <property type="entry name" value="TolA/TonB C-terminal domain"/>
    <property type="match status" value="1"/>
</dbReference>
<dbReference type="PANTHER" id="PTHR33446:SF2">
    <property type="entry name" value="PROTEIN TONB"/>
    <property type="match status" value="1"/>
</dbReference>
<evidence type="ECO:0000256" key="2">
    <source>
        <dbReference type="ARBA" id="ARBA00006555"/>
    </source>
</evidence>
<feature type="domain" description="TonB C-terminal" evidence="12">
    <location>
        <begin position="87"/>
        <end position="178"/>
    </location>
</feature>
<keyword evidence="9" id="KW-0472">Membrane</keyword>
<feature type="compositionally biased region" description="Basic and acidic residues" evidence="11">
    <location>
        <begin position="32"/>
        <end position="46"/>
    </location>
</feature>
<dbReference type="InterPro" id="IPR003538">
    <property type="entry name" value="TonB"/>
</dbReference>
<dbReference type="RefSeq" id="WP_408335351.1">
    <property type="nucleotide sequence ID" value="NZ_JAQQCF010000006.1"/>
</dbReference>
<comment type="function">
    <text evidence="10">Interacts with outer membrane receptor proteins that carry out high-affinity binding and energy dependent uptake into the periplasmic space of specific substrates. It could act to transduce energy from the cytoplasmic membrane to specific energy-requiring processes in the outer membrane, resulting in the release into the periplasm of ligands bound by these outer membrane proteins.</text>
</comment>
<keyword evidence="14" id="KW-1185">Reference proteome</keyword>
<sequence length="178" mass="18682">MPKVPEPVHRPVPKPIKSTSVLATQHASSRTVEQHEETKPQQEPQKEQPPVQQAQAATPAAVSPDASTQAAAGDNSKIMALPKAIDSSALRQLGCRIPAPAYPPRARRLGEAGTVQVQIKIGTDGLFSDVRVVSSSSFPDLDSAAIQAISGGSCQPYRQNGTAVAVTAMQPISFNLGD</sequence>
<comment type="subcellular location">
    <subcellularLocation>
        <location evidence="1 10">Cell inner membrane</location>
        <topology evidence="1 10">Single-pass membrane protein</topology>
        <orientation evidence="1 10">Periplasmic side</orientation>
    </subcellularLocation>
</comment>
<comment type="caution">
    <text evidence="13">The sequence shown here is derived from an EMBL/GenBank/DDBJ whole genome shotgun (WGS) entry which is preliminary data.</text>
</comment>
<dbReference type="InterPro" id="IPR006260">
    <property type="entry name" value="TonB/TolA_C"/>
</dbReference>
<keyword evidence="10" id="KW-0735">Signal-anchor</keyword>
<name>A0ABW9DSL1_9BURK</name>
<feature type="compositionally biased region" description="Low complexity" evidence="11">
    <location>
        <begin position="48"/>
        <end position="62"/>
    </location>
</feature>
<comment type="similarity">
    <text evidence="2 10">Belongs to the TonB family.</text>
</comment>
<evidence type="ECO:0000256" key="8">
    <source>
        <dbReference type="ARBA" id="ARBA00022989"/>
    </source>
</evidence>
<accession>A0ABW9DSL1</accession>
<keyword evidence="3 10" id="KW-0813">Transport</keyword>
<dbReference type="PRINTS" id="PR01374">
    <property type="entry name" value="TONBPROTEIN"/>
</dbReference>
<dbReference type="Gene3D" id="3.30.1150.10">
    <property type="match status" value="1"/>
</dbReference>
<keyword evidence="7 10" id="KW-0653">Protein transport</keyword>
<evidence type="ECO:0000256" key="11">
    <source>
        <dbReference type="SAM" id="MobiDB-lite"/>
    </source>
</evidence>
<evidence type="ECO:0000259" key="12">
    <source>
        <dbReference type="PROSITE" id="PS52015"/>
    </source>
</evidence>
<evidence type="ECO:0000256" key="9">
    <source>
        <dbReference type="ARBA" id="ARBA00023136"/>
    </source>
</evidence>
<keyword evidence="8" id="KW-1133">Transmembrane helix</keyword>
<dbReference type="Pfam" id="PF03544">
    <property type="entry name" value="TonB_C"/>
    <property type="match status" value="1"/>
</dbReference>
<evidence type="ECO:0000313" key="13">
    <source>
        <dbReference type="EMBL" id="MFM0637021.1"/>
    </source>
</evidence>
<keyword evidence="4 10" id="KW-1003">Cell membrane</keyword>
<feature type="compositionally biased region" description="Polar residues" evidence="11">
    <location>
        <begin position="17"/>
        <end position="31"/>
    </location>
</feature>
<reference evidence="13 14" key="1">
    <citation type="journal article" date="2024" name="Chem. Sci.">
        <title>Discovery of megapolipeptins by genome mining of a Burkholderiales bacteria collection.</title>
        <authorList>
            <person name="Paulo B.S."/>
            <person name="Recchia M.J.J."/>
            <person name="Lee S."/>
            <person name="Fergusson C.H."/>
            <person name="Romanowski S.B."/>
            <person name="Hernandez A."/>
            <person name="Krull N."/>
            <person name="Liu D.Y."/>
            <person name="Cavanagh H."/>
            <person name="Bos A."/>
            <person name="Gray C.A."/>
            <person name="Murphy B.T."/>
            <person name="Linington R.G."/>
            <person name="Eustaquio A.S."/>
        </authorList>
    </citation>
    <scope>NUCLEOTIDE SEQUENCE [LARGE SCALE GENOMIC DNA]</scope>
    <source>
        <strain evidence="13 14">RL17-338-BIC-A</strain>
    </source>
</reference>
<dbReference type="EMBL" id="JAQQCF010000006">
    <property type="protein sequence ID" value="MFM0637021.1"/>
    <property type="molecule type" value="Genomic_DNA"/>
</dbReference>
<organism evidence="13 14">
    <name type="scientific">Paraburkholderia metrosideri</name>
    <dbReference type="NCBI Taxonomy" id="580937"/>
    <lineage>
        <taxon>Bacteria</taxon>
        <taxon>Pseudomonadati</taxon>
        <taxon>Pseudomonadota</taxon>
        <taxon>Betaproteobacteria</taxon>
        <taxon>Burkholderiales</taxon>
        <taxon>Burkholderiaceae</taxon>
        <taxon>Paraburkholderia</taxon>
    </lineage>
</organism>
<evidence type="ECO:0000313" key="14">
    <source>
        <dbReference type="Proteomes" id="UP001629432"/>
    </source>
</evidence>
<dbReference type="NCBIfam" id="TIGR01352">
    <property type="entry name" value="tonB_Cterm"/>
    <property type="match status" value="1"/>
</dbReference>
<evidence type="ECO:0000256" key="10">
    <source>
        <dbReference type="RuleBase" id="RU362123"/>
    </source>
</evidence>
<dbReference type="PANTHER" id="PTHR33446">
    <property type="entry name" value="PROTEIN TONB-RELATED"/>
    <property type="match status" value="1"/>
</dbReference>
<proteinExistence type="inferred from homology"/>
<evidence type="ECO:0000256" key="6">
    <source>
        <dbReference type="ARBA" id="ARBA00022692"/>
    </source>
</evidence>
<keyword evidence="5 10" id="KW-0997">Cell inner membrane</keyword>
<evidence type="ECO:0000256" key="3">
    <source>
        <dbReference type="ARBA" id="ARBA00022448"/>
    </source>
</evidence>
<evidence type="ECO:0000256" key="4">
    <source>
        <dbReference type="ARBA" id="ARBA00022475"/>
    </source>
</evidence>
<dbReference type="PROSITE" id="PS52015">
    <property type="entry name" value="TONB_CTD"/>
    <property type="match status" value="1"/>
</dbReference>